<sequence length="135" mass="15116">MSWVKLISVLFLSSFFLSGCVGAGTSIYIPGDRYVKQKPYKKQGPPPHAPAHGYRQKHHHGVDLKFDAGLGAYLVVKFPGIYFHNGLYSRISPKGAWLVAPRFDGPWRVAVKGDVPQKLKKNKGKKKGKKDKKNR</sequence>
<feature type="compositionally biased region" description="Basic residues" evidence="1">
    <location>
        <begin position="118"/>
        <end position="135"/>
    </location>
</feature>
<proteinExistence type="predicted"/>
<reference evidence="3 4" key="1">
    <citation type="submission" date="2020-08" db="EMBL/GenBank/DDBJ databases">
        <title>Bridging the membrane lipid divide: bacteria of the FCB group superphylum have the potential to synthesize archaeal ether lipids.</title>
        <authorList>
            <person name="Villanueva L."/>
            <person name="Von Meijenfeldt F.A.B."/>
            <person name="Westbye A.B."/>
            <person name="Yadav S."/>
            <person name="Hopmans E.C."/>
            <person name="Dutilh B.E."/>
            <person name="Sinninghe Damste J.S."/>
        </authorList>
    </citation>
    <scope>NUCLEOTIDE SEQUENCE [LARGE SCALE GENOMIC DNA]</scope>
    <source>
        <strain evidence="3">NIOZ-UU81</strain>
    </source>
</reference>
<feature type="chain" id="PRO_5035157099" description="Lipoprotein" evidence="2">
    <location>
        <begin position="24"/>
        <end position="135"/>
    </location>
</feature>
<keyword evidence="2" id="KW-0732">Signal</keyword>
<feature type="region of interest" description="Disordered" evidence="1">
    <location>
        <begin position="114"/>
        <end position="135"/>
    </location>
</feature>
<evidence type="ECO:0000256" key="1">
    <source>
        <dbReference type="SAM" id="MobiDB-lite"/>
    </source>
</evidence>
<gene>
    <name evidence="3" type="ORF">H8E79_03480</name>
</gene>
<dbReference type="AlphaFoldDB" id="A0A8J6N8Z5"/>
<dbReference type="Proteomes" id="UP000599024">
    <property type="component" value="Unassembled WGS sequence"/>
</dbReference>
<organism evidence="3 4">
    <name type="scientific">Candidatus Desulfatifera sulfidica</name>
    <dbReference type="NCBI Taxonomy" id="2841691"/>
    <lineage>
        <taxon>Bacteria</taxon>
        <taxon>Pseudomonadati</taxon>
        <taxon>Thermodesulfobacteriota</taxon>
        <taxon>Desulfobulbia</taxon>
        <taxon>Desulfobulbales</taxon>
        <taxon>Desulfobulbaceae</taxon>
        <taxon>Candidatus Desulfatifera</taxon>
    </lineage>
</organism>
<dbReference type="PROSITE" id="PS51257">
    <property type="entry name" value="PROKAR_LIPOPROTEIN"/>
    <property type="match status" value="1"/>
</dbReference>
<name>A0A8J6N8Z5_9BACT</name>
<evidence type="ECO:0000313" key="3">
    <source>
        <dbReference type="EMBL" id="MBC8208216.1"/>
    </source>
</evidence>
<protein>
    <recommendedName>
        <fullName evidence="5">Lipoprotein</fullName>
    </recommendedName>
</protein>
<comment type="caution">
    <text evidence="3">The sequence shown here is derived from an EMBL/GenBank/DDBJ whole genome shotgun (WGS) entry which is preliminary data.</text>
</comment>
<dbReference type="EMBL" id="JACNLK010000031">
    <property type="protein sequence ID" value="MBC8208216.1"/>
    <property type="molecule type" value="Genomic_DNA"/>
</dbReference>
<accession>A0A8J6N8Z5</accession>
<evidence type="ECO:0008006" key="5">
    <source>
        <dbReference type="Google" id="ProtNLM"/>
    </source>
</evidence>
<evidence type="ECO:0000256" key="2">
    <source>
        <dbReference type="SAM" id="SignalP"/>
    </source>
</evidence>
<evidence type="ECO:0000313" key="4">
    <source>
        <dbReference type="Proteomes" id="UP000599024"/>
    </source>
</evidence>
<feature type="signal peptide" evidence="2">
    <location>
        <begin position="1"/>
        <end position="23"/>
    </location>
</feature>